<evidence type="ECO:0000313" key="1">
    <source>
        <dbReference type="EMBL" id="GGK63096.1"/>
    </source>
</evidence>
<proteinExistence type="predicted"/>
<dbReference type="RefSeq" id="WP_189161046.1">
    <property type="nucleotide sequence ID" value="NZ_BMNT01000001.1"/>
</dbReference>
<comment type="caution">
    <text evidence="1">The sequence shown here is derived from an EMBL/GenBank/DDBJ whole genome shotgun (WGS) entry which is preliminary data.</text>
</comment>
<sequence>MPLQIVRFTTPPDLAGDVEHGIAELFGAVHAARPAGLRYLAARLTDRPEFLLLLGLPDGTPTPLPEIPQTTAFRARMAGWADADPAPRPLTVLGDYRMLG</sequence>
<reference evidence="1" key="2">
    <citation type="submission" date="2020-09" db="EMBL/GenBank/DDBJ databases">
        <authorList>
            <person name="Sun Q."/>
            <person name="Ohkuma M."/>
        </authorList>
    </citation>
    <scope>NUCLEOTIDE SEQUENCE</scope>
    <source>
        <strain evidence="1">JCM 13064</strain>
    </source>
</reference>
<protein>
    <submittedName>
        <fullName evidence="1">Uncharacterized protein</fullName>
    </submittedName>
</protein>
<reference evidence="1" key="1">
    <citation type="journal article" date="2014" name="Int. J. Syst. Evol. Microbiol.">
        <title>Complete genome sequence of Corynebacterium casei LMG S-19264T (=DSM 44701T), isolated from a smear-ripened cheese.</title>
        <authorList>
            <consortium name="US DOE Joint Genome Institute (JGI-PGF)"/>
            <person name="Walter F."/>
            <person name="Albersmeier A."/>
            <person name="Kalinowski J."/>
            <person name="Ruckert C."/>
        </authorList>
    </citation>
    <scope>NUCLEOTIDE SEQUENCE</scope>
    <source>
        <strain evidence="1">JCM 13064</strain>
    </source>
</reference>
<dbReference type="AlphaFoldDB" id="A0A917QQG1"/>
<dbReference type="Proteomes" id="UP000645217">
    <property type="component" value="Unassembled WGS sequence"/>
</dbReference>
<accession>A0A917QQG1</accession>
<dbReference type="EMBL" id="BMNT01000001">
    <property type="protein sequence ID" value="GGK63096.1"/>
    <property type="molecule type" value="Genomic_DNA"/>
</dbReference>
<name>A0A917QQG1_9ACTN</name>
<gene>
    <name evidence="1" type="ORF">GCM10007964_02770</name>
</gene>
<evidence type="ECO:0000313" key="2">
    <source>
        <dbReference type="Proteomes" id="UP000645217"/>
    </source>
</evidence>
<keyword evidence="2" id="KW-1185">Reference proteome</keyword>
<organism evidence="1 2">
    <name type="scientific">Sphaerisporangium melleum</name>
    <dbReference type="NCBI Taxonomy" id="321316"/>
    <lineage>
        <taxon>Bacteria</taxon>
        <taxon>Bacillati</taxon>
        <taxon>Actinomycetota</taxon>
        <taxon>Actinomycetes</taxon>
        <taxon>Streptosporangiales</taxon>
        <taxon>Streptosporangiaceae</taxon>
        <taxon>Sphaerisporangium</taxon>
    </lineage>
</organism>